<dbReference type="AlphaFoldDB" id="A0AAQ3K0V5"/>
<evidence type="ECO:0000256" key="2">
    <source>
        <dbReference type="ARBA" id="ARBA00022525"/>
    </source>
</evidence>
<evidence type="ECO:0000313" key="5">
    <source>
        <dbReference type="Proteomes" id="UP001327560"/>
    </source>
</evidence>
<sequence length="106" mass="11907">MDGDMYPQYKCSPLVTAATPTDMMLVSFVADGDGGGPTECDGKYHVDDQMLVALSTRCLVEARILGGVGRQVRQPDPLGCTKQIKEWKLKRALYRWEIRKEKVERS</sequence>
<dbReference type="PANTHER" id="PTHR33191:SF58">
    <property type="entry name" value="RIPENING-RELATED PROTEIN 1"/>
    <property type="match status" value="1"/>
</dbReference>
<dbReference type="Pfam" id="PF24300">
    <property type="entry name" value="KWL1"/>
    <property type="match status" value="1"/>
</dbReference>
<protein>
    <submittedName>
        <fullName evidence="4">Ripening-related protein 4</fullName>
    </submittedName>
</protein>
<evidence type="ECO:0000256" key="3">
    <source>
        <dbReference type="ARBA" id="ARBA00022729"/>
    </source>
</evidence>
<keyword evidence="3" id="KW-0732">Signal</keyword>
<reference evidence="4 5" key="1">
    <citation type="submission" date="2023-10" db="EMBL/GenBank/DDBJ databases">
        <title>Chromosome-scale genome assembly provides insights into flower coloration mechanisms of Canna indica.</title>
        <authorList>
            <person name="Li C."/>
        </authorList>
    </citation>
    <scope>NUCLEOTIDE SEQUENCE [LARGE SCALE GENOMIC DNA]</scope>
    <source>
        <tissue evidence="4">Flower</tissue>
    </source>
</reference>
<dbReference type="PANTHER" id="PTHR33191">
    <property type="entry name" value="RIPENING-RELATED PROTEIN 2-RELATED"/>
    <property type="match status" value="1"/>
</dbReference>
<comment type="subcellular location">
    <subcellularLocation>
        <location evidence="1">Secreted</location>
    </subcellularLocation>
</comment>
<dbReference type="GO" id="GO:0005576">
    <property type="term" value="C:extracellular region"/>
    <property type="evidence" value="ECO:0007669"/>
    <property type="project" value="UniProtKB-SubCell"/>
</dbReference>
<dbReference type="EMBL" id="CP136891">
    <property type="protein sequence ID" value="WOK98597.1"/>
    <property type="molecule type" value="Genomic_DNA"/>
</dbReference>
<keyword evidence="5" id="KW-1185">Reference proteome</keyword>
<organism evidence="4 5">
    <name type="scientific">Canna indica</name>
    <name type="common">Indian-shot</name>
    <dbReference type="NCBI Taxonomy" id="4628"/>
    <lineage>
        <taxon>Eukaryota</taxon>
        <taxon>Viridiplantae</taxon>
        <taxon>Streptophyta</taxon>
        <taxon>Embryophyta</taxon>
        <taxon>Tracheophyta</taxon>
        <taxon>Spermatophyta</taxon>
        <taxon>Magnoliopsida</taxon>
        <taxon>Liliopsida</taxon>
        <taxon>Zingiberales</taxon>
        <taxon>Cannaceae</taxon>
        <taxon>Canna</taxon>
    </lineage>
</organism>
<evidence type="ECO:0000256" key="1">
    <source>
        <dbReference type="ARBA" id="ARBA00004613"/>
    </source>
</evidence>
<accession>A0AAQ3K0V5</accession>
<keyword evidence="2" id="KW-0964">Secreted</keyword>
<dbReference type="InterPro" id="IPR039271">
    <property type="entry name" value="Kiwellin-like"/>
</dbReference>
<proteinExistence type="predicted"/>
<name>A0AAQ3K0V5_9LILI</name>
<dbReference type="Proteomes" id="UP001327560">
    <property type="component" value="Chromosome 2"/>
</dbReference>
<evidence type="ECO:0000313" key="4">
    <source>
        <dbReference type="EMBL" id="WOK98597.1"/>
    </source>
</evidence>
<gene>
    <name evidence="4" type="ORF">Cni_G07309</name>
</gene>